<evidence type="ECO:0000256" key="2">
    <source>
        <dbReference type="SAM" id="SignalP"/>
    </source>
</evidence>
<evidence type="ECO:0000313" key="3">
    <source>
        <dbReference type="EMBL" id="CAG7719408.1"/>
    </source>
</evidence>
<feature type="signal peptide" evidence="2">
    <location>
        <begin position="1"/>
        <end position="19"/>
    </location>
</feature>
<name>A0A8J2K4F8_9HEXA</name>
<feature type="chain" id="PRO_5035169521" evidence="2">
    <location>
        <begin position="20"/>
        <end position="88"/>
    </location>
</feature>
<evidence type="ECO:0000313" key="4">
    <source>
        <dbReference type="Proteomes" id="UP000708208"/>
    </source>
</evidence>
<proteinExistence type="predicted"/>
<protein>
    <submittedName>
        <fullName evidence="3">Uncharacterized protein</fullName>
    </submittedName>
</protein>
<feature type="compositionally biased region" description="Polar residues" evidence="1">
    <location>
        <begin position="42"/>
        <end position="63"/>
    </location>
</feature>
<comment type="caution">
    <text evidence="3">The sequence shown here is derived from an EMBL/GenBank/DDBJ whole genome shotgun (WGS) entry which is preliminary data.</text>
</comment>
<keyword evidence="4" id="KW-1185">Reference proteome</keyword>
<feature type="compositionally biased region" description="Gly residues" evidence="1">
    <location>
        <begin position="78"/>
        <end position="88"/>
    </location>
</feature>
<sequence>MKVSLFLMVSLAVWVFVEASTTEPSTNITQSAYISTPDEPTGNRTNDKNITSRTSFGNKQGNGTARLGMQGRSKGKGPWSGGCGNLKA</sequence>
<gene>
    <name evidence="3" type="ORF">AFUS01_LOCUS8734</name>
</gene>
<reference evidence="3" key="1">
    <citation type="submission" date="2021-06" db="EMBL/GenBank/DDBJ databases">
        <authorList>
            <person name="Hodson N. C."/>
            <person name="Mongue J. A."/>
            <person name="Jaron S. K."/>
        </authorList>
    </citation>
    <scope>NUCLEOTIDE SEQUENCE</scope>
</reference>
<dbReference type="Proteomes" id="UP000708208">
    <property type="component" value="Unassembled WGS sequence"/>
</dbReference>
<evidence type="ECO:0000256" key="1">
    <source>
        <dbReference type="SAM" id="MobiDB-lite"/>
    </source>
</evidence>
<keyword evidence="2" id="KW-0732">Signal</keyword>
<dbReference type="AlphaFoldDB" id="A0A8J2K4F8"/>
<dbReference type="EMBL" id="CAJVCH010061142">
    <property type="protein sequence ID" value="CAG7719408.1"/>
    <property type="molecule type" value="Genomic_DNA"/>
</dbReference>
<accession>A0A8J2K4F8</accession>
<feature type="region of interest" description="Disordered" evidence="1">
    <location>
        <begin position="32"/>
        <end position="88"/>
    </location>
</feature>
<organism evidence="3 4">
    <name type="scientific">Allacma fusca</name>
    <dbReference type="NCBI Taxonomy" id="39272"/>
    <lineage>
        <taxon>Eukaryota</taxon>
        <taxon>Metazoa</taxon>
        <taxon>Ecdysozoa</taxon>
        <taxon>Arthropoda</taxon>
        <taxon>Hexapoda</taxon>
        <taxon>Collembola</taxon>
        <taxon>Symphypleona</taxon>
        <taxon>Sminthuridae</taxon>
        <taxon>Allacma</taxon>
    </lineage>
</organism>